<organism evidence="2 3">
    <name type="scientific">Trichinella nativa</name>
    <dbReference type="NCBI Taxonomy" id="6335"/>
    <lineage>
        <taxon>Eukaryota</taxon>
        <taxon>Metazoa</taxon>
        <taxon>Ecdysozoa</taxon>
        <taxon>Nematoda</taxon>
        <taxon>Enoplea</taxon>
        <taxon>Dorylaimia</taxon>
        <taxon>Trichinellida</taxon>
        <taxon>Trichinellidae</taxon>
        <taxon>Trichinella</taxon>
    </lineage>
</organism>
<evidence type="ECO:0000256" key="1">
    <source>
        <dbReference type="SAM" id="Phobius"/>
    </source>
</evidence>
<dbReference type="AlphaFoldDB" id="A0A0V1LBG8"/>
<proteinExistence type="predicted"/>
<keyword evidence="3" id="KW-1185">Reference proteome</keyword>
<evidence type="ECO:0000313" key="2">
    <source>
        <dbReference type="EMBL" id="KRZ56668.1"/>
    </source>
</evidence>
<comment type="caution">
    <text evidence="2">The sequence shown here is derived from an EMBL/GenBank/DDBJ whole genome shotgun (WGS) entry which is preliminary data.</text>
</comment>
<keyword evidence="1" id="KW-0472">Membrane</keyword>
<protein>
    <submittedName>
        <fullName evidence="2">Uncharacterized protein</fullName>
    </submittedName>
</protein>
<gene>
    <name evidence="2" type="ORF">T02_212</name>
</gene>
<evidence type="ECO:0000313" key="3">
    <source>
        <dbReference type="Proteomes" id="UP000054721"/>
    </source>
</evidence>
<accession>A0A0V1LBG8</accession>
<name>A0A0V1LBG8_9BILA</name>
<sequence length="91" mass="10752">MILKKYACKKNVEREKKTKWRDFRQQQQQTVVVVVVAVAVTSQFCVPIYADGFLLLIIEKLFIHFVQMPPVVIRKLSTINHCKEIYETVQR</sequence>
<keyword evidence="1" id="KW-1133">Transmembrane helix</keyword>
<dbReference type="EMBL" id="JYDW01000089">
    <property type="protein sequence ID" value="KRZ56668.1"/>
    <property type="molecule type" value="Genomic_DNA"/>
</dbReference>
<feature type="transmembrane region" description="Helical" evidence="1">
    <location>
        <begin position="31"/>
        <end position="58"/>
    </location>
</feature>
<dbReference type="Proteomes" id="UP000054721">
    <property type="component" value="Unassembled WGS sequence"/>
</dbReference>
<keyword evidence="1" id="KW-0812">Transmembrane</keyword>
<reference evidence="2 3" key="1">
    <citation type="submission" date="2015-05" db="EMBL/GenBank/DDBJ databases">
        <title>Evolution of Trichinella species and genotypes.</title>
        <authorList>
            <person name="Korhonen P.K."/>
            <person name="Edoardo P."/>
            <person name="Giuseppe L.R."/>
            <person name="Gasser R.B."/>
        </authorList>
    </citation>
    <scope>NUCLEOTIDE SEQUENCE [LARGE SCALE GENOMIC DNA]</scope>
    <source>
        <strain evidence="2">ISS10</strain>
    </source>
</reference>